<evidence type="ECO:0000313" key="3">
    <source>
        <dbReference type="Proteomes" id="UP000562492"/>
    </source>
</evidence>
<gene>
    <name evidence="2" type="ORF">HNP33_002709</name>
</gene>
<keyword evidence="3" id="KW-1185">Reference proteome</keyword>
<organism evidence="2 3">
    <name type="scientific">Comamonas odontotermitis</name>
    <dbReference type="NCBI Taxonomy" id="379895"/>
    <lineage>
        <taxon>Bacteria</taxon>
        <taxon>Pseudomonadati</taxon>
        <taxon>Pseudomonadota</taxon>
        <taxon>Betaproteobacteria</taxon>
        <taxon>Burkholderiales</taxon>
        <taxon>Comamonadaceae</taxon>
        <taxon>Comamonas</taxon>
    </lineage>
</organism>
<protein>
    <submittedName>
        <fullName evidence="2">Coiled-coil protein SlyX</fullName>
    </submittedName>
</protein>
<dbReference type="EMBL" id="JACHKZ010000016">
    <property type="protein sequence ID" value="MBB6578625.1"/>
    <property type="molecule type" value="Genomic_DNA"/>
</dbReference>
<dbReference type="Proteomes" id="UP000562492">
    <property type="component" value="Unassembled WGS sequence"/>
</dbReference>
<feature type="region of interest" description="Disordered" evidence="1">
    <location>
        <begin position="96"/>
        <end position="116"/>
    </location>
</feature>
<feature type="compositionally biased region" description="Basic residues" evidence="1">
    <location>
        <begin position="97"/>
        <end position="116"/>
    </location>
</feature>
<dbReference type="RefSeq" id="WP_184709122.1">
    <property type="nucleotide sequence ID" value="NZ_JACHKZ010000016.1"/>
</dbReference>
<sequence>MKRNTANIAAAAEFSQGSGRHEFVSECNLKFDQIALAFLAGHVVAQQQAMEQMGAMLREVLDAVATVDDRVDLVSDHTWKSRYLILDAINKAVSQPQKRHSARVKKTTAIKRPRKV</sequence>
<name>A0ABR6RHI9_9BURK</name>
<accession>A0ABR6RHI9</accession>
<comment type="caution">
    <text evidence="2">The sequence shown here is derived from an EMBL/GenBank/DDBJ whole genome shotgun (WGS) entry which is preliminary data.</text>
</comment>
<evidence type="ECO:0000256" key="1">
    <source>
        <dbReference type="SAM" id="MobiDB-lite"/>
    </source>
</evidence>
<proteinExistence type="predicted"/>
<evidence type="ECO:0000313" key="2">
    <source>
        <dbReference type="EMBL" id="MBB6578625.1"/>
    </source>
</evidence>
<reference evidence="2 3" key="1">
    <citation type="submission" date="2020-08" db="EMBL/GenBank/DDBJ databases">
        <title>Functional genomics of gut bacteria from endangered species of beetles.</title>
        <authorList>
            <person name="Carlos-Shanley C."/>
        </authorList>
    </citation>
    <scope>NUCLEOTIDE SEQUENCE [LARGE SCALE GENOMIC DNA]</scope>
    <source>
        <strain evidence="2 3">S00124</strain>
    </source>
</reference>